<dbReference type="SFLD" id="SFLDS00003">
    <property type="entry name" value="Haloacid_Dehalogenase"/>
    <property type="match status" value="1"/>
</dbReference>
<dbReference type="PRINTS" id="PR00413">
    <property type="entry name" value="HADHALOGNASE"/>
</dbReference>
<dbReference type="RefSeq" id="WP_230868228.1">
    <property type="nucleotide sequence ID" value="NZ_CP046640.1"/>
</dbReference>
<dbReference type="NCBIfam" id="TIGR01549">
    <property type="entry name" value="HAD-SF-IA-v1"/>
    <property type="match status" value="1"/>
</dbReference>
<dbReference type="EMBL" id="CP046640">
    <property type="protein sequence ID" value="QTL96513.1"/>
    <property type="molecule type" value="Genomic_DNA"/>
</dbReference>
<name>A0A8A7K466_9FIRM</name>
<dbReference type="Pfam" id="PF13419">
    <property type="entry name" value="HAD_2"/>
    <property type="match status" value="1"/>
</dbReference>
<accession>A0A8A7K466</accession>
<proteinExistence type="predicted"/>
<dbReference type="PANTHER" id="PTHR18901">
    <property type="entry name" value="2-DEOXYGLUCOSE-6-PHOSPHATE PHOSPHATASE 2"/>
    <property type="match status" value="1"/>
</dbReference>
<protein>
    <submittedName>
        <fullName evidence="1">HAD-IA family hydrolase</fullName>
    </submittedName>
</protein>
<evidence type="ECO:0000313" key="1">
    <source>
        <dbReference type="EMBL" id="QTL96513.1"/>
    </source>
</evidence>
<sequence>MIKAVIFDMDGLMFDTENMSKKLWKKLGQKHGYNFEDSFFDQVIGLDLSATIKVFKNTFGSDFPYEEYKKEKDEMMIKEIKDSGIPVKMGLKEAIKFLKENNTLIAVASSSKRSTINFYLESADLKDKFDFIIGGDEVKCSKPSPEIFLKCYKKLNLKKEQILILEDSINGIKAANKAEIKVVLIPDLVKVPCEIEKLTFAKLTDLTEVPKLIKKF</sequence>
<dbReference type="InterPro" id="IPR023198">
    <property type="entry name" value="PGP-like_dom2"/>
</dbReference>
<dbReference type="InterPro" id="IPR006439">
    <property type="entry name" value="HAD-SF_hydro_IA"/>
</dbReference>
<dbReference type="SFLD" id="SFLDG01129">
    <property type="entry name" value="C1.5:_HAD__Beta-PGM__Phosphata"/>
    <property type="match status" value="1"/>
</dbReference>
<organism evidence="1 2">
    <name type="scientific">Iocasia fonsfrigidae</name>
    <dbReference type="NCBI Taxonomy" id="2682810"/>
    <lineage>
        <taxon>Bacteria</taxon>
        <taxon>Bacillati</taxon>
        <taxon>Bacillota</taxon>
        <taxon>Clostridia</taxon>
        <taxon>Halanaerobiales</taxon>
        <taxon>Halanaerobiaceae</taxon>
        <taxon>Iocasia</taxon>
    </lineage>
</organism>
<dbReference type="Proteomes" id="UP000665020">
    <property type="component" value="Chromosome"/>
</dbReference>
<dbReference type="Gene3D" id="3.40.50.1000">
    <property type="entry name" value="HAD superfamily/HAD-like"/>
    <property type="match status" value="1"/>
</dbReference>
<dbReference type="NCBIfam" id="TIGR01509">
    <property type="entry name" value="HAD-SF-IA-v3"/>
    <property type="match status" value="1"/>
</dbReference>
<dbReference type="KEGG" id="ifn:GM661_00280"/>
<dbReference type="PANTHER" id="PTHR18901:SF38">
    <property type="entry name" value="PSEUDOURIDINE-5'-PHOSPHATASE"/>
    <property type="match status" value="1"/>
</dbReference>
<dbReference type="GO" id="GO:0016787">
    <property type="term" value="F:hydrolase activity"/>
    <property type="evidence" value="ECO:0007669"/>
    <property type="project" value="UniProtKB-KW"/>
</dbReference>
<keyword evidence="2" id="KW-1185">Reference proteome</keyword>
<keyword evidence="1" id="KW-0378">Hydrolase</keyword>
<dbReference type="Gene3D" id="1.10.150.240">
    <property type="entry name" value="Putative phosphatase, domain 2"/>
    <property type="match status" value="1"/>
</dbReference>
<gene>
    <name evidence="1" type="ORF">GM661_00280</name>
</gene>
<evidence type="ECO:0000313" key="2">
    <source>
        <dbReference type="Proteomes" id="UP000665020"/>
    </source>
</evidence>
<dbReference type="SUPFAM" id="SSF56784">
    <property type="entry name" value="HAD-like"/>
    <property type="match status" value="1"/>
</dbReference>
<dbReference type="InterPro" id="IPR023214">
    <property type="entry name" value="HAD_sf"/>
</dbReference>
<dbReference type="AlphaFoldDB" id="A0A8A7K466"/>
<dbReference type="InterPro" id="IPR041492">
    <property type="entry name" value="HAD_2"/>
</dbReference>
<dbReference type="SFLD" id="SFLDG01135">
    <property type="entry name" value="C1.5.6:_HAD__Beta-PGM__Phospha"/>
    <property type="match status" value="1"/>
</dbReference>
<reference evidence="1" key="1">
    <citation type="submission" date="2019-12" db="EMBL/GenBank/DDBJ databases">
        <authorList>
            <person name="zhang j."/>
            <person name="sun C.M."/>
        </authorList>
    </citation>
    <scope>NUCLEOTIDE SEQUENCE</scope>
    <source>
        <strain evidence="1">NS-1</strain>
    </source>
</reference>
<dbReference type="InterPro" id="IPR036412">
    <property type="entry name" value="HAD-like_sf"/>
</dbReference>